<protein>
    <recommendedName>
        <fullName evidence="4">Bromo domain-containing protein</fullName>
    </recommendedName>
</protein>
<feature type="compositionally biased region" description="Basic residues" evidence="3">
    <location>
        <begin position="205"/>
        <end position="228"/>
    </location>
</feature>
<feature type="compositionally biased region" description="Acidic residues" evidence="3">
    <location>
        <begin position="257"/>
        <end position="268"/>
    </location>
</feature>
<dbReference type="InterPro" id="IPR036427">
    <property type="entry name" value="Bromodomain-like_sf"/>
</dbReference>
<dbReference type="OrthoDB" id="21449at2759"/>
<proteinExistence type="predicted"/>
<feature type="compositionally biased region" description="Low complexity" evidence="3">
    <location>
        <begin position="178"/>
        <end position="201"/>
    </location>
</feature>
<dbReference type="InterPro" id="IPR001487">
    <property type="entry name" value="Bromodomain"/>
</dbReference>
<dbReference type="AlphaFoldDB" id="A0A2P4YP95"/>
<dbReference type="SUPFAM" id="SSF47370">
    <property type="entry name" value="Bromodomain"/>
    <property type="match status" value="1"/>
</dbReference>
<accession>A0A2P4YP95</accession>
<comment type="caution">
    <text evidence="5">The sequence shown here is derived from an EMBL/GenBank/DDBJ whole genome shotgun (WGS) entry which is preliminary data.</text>
</comment>
<dbReference type="InterPro" id="IPR018359">
    <property type="entry name" value="Bromodomain_CS"/>
</dbReference>
<dbReference type="InterPro" id="IPR052442">
    <property type="entry name" value="Env_Response_Regulator"/>
</dbReference>
<evidence type="ECO:0000256" key="3">
    <source>
        <dbReference type="SAM" id="MobiDB-lite"/>
    </source>
</evidence>
<feature type="compositionally biased region" description="Low complexity" evidence="3">
    <location>
        <begin position="229"/>
        <end position="245"/>
    </location>
</feature>
<dbReference type="PROSITE" id="PS50014">
    <property type="entry name" value="BROMODOMAIN_2"/>
    <property type="match status" value="1"/>
</dbReference>
<dbReference type="PANTHER" id="PTHR46136:SF1">
    <property type="entry name" value="TRANSCRIPTION FACTOR GTE11-RELATED"/>
    <property type="match status" value="1"/>
</dbReference>
<keyword evidence="1 2" id="KW-0103">Bromodomain</keyword>
<dbReference type="Gene3D" id="1.20.920.10">
    <property type="entry name" value="Bromodomain-like"/>
    <property type="match status" value="1"/>
</dbReference>
<dbReference type="CDD" id="cd04369">
    <property type="entry name" value="Bromodomain"/>
    <property type="match status" value="1"/>
</dbReference>
<dbReference type="EMBL" id="NCKW01001303">
    <property type="protein sequence ID" value="POM79579.1"/>
    <property type="molecule type" value="Genomic_DNA"/>
</dbReference>
<evidence type="ECO:0000259" key="4">
    <source>
        <dbReference type="PROSITE" id="PS50014"/>
    </source>
</evidence>
<name>A0A2P4YP95_9STRA</name>
<dbReference type="PANTHER" id="PTHR46136">
    <property type="entry name" value="TRANSCRIPTION FACTOR GTE8"/>
    <property type="match status" value="1"/>
</dbReference>
<feature type="non-terminal residue" evidence="5">
    <location>
        <position position="299"/>
    </location>
</feature>
<sequence length="299" mass="32793">MDLDDEDEVDGSGMSSPGNWIDWSVLKGNARRLSTVCLALVSRLLKEEAADLFSRPVDPELDGCPNYLSVIKHPMDLGTIRSRVETSFYRKWELFKKDVELVWKNCRTYNASDTMVVQFADLLSKLSSSMCLIAEKRGVDRMKDKGSGDDESDPDSDNSQSDASKAESRSSVNKAWTESSASESSDSSDGDSSSDGNSDSDVGNRKRRSARTSSKKPPTRSRPTRSRRTSSSPASTRTSRSTQSRSSKKRSAPTSSSEEESSASEDEVVSPVRKSRRQLRASSSGKVDPPTEEDSSEGE</sequence>
<dbReference type="PRINTS" id="PR00503">
    <property type="entry name" value="BROMODOMAIN"/>
</dbReference>
<dbReference type="SMART" id="SM00297">
    <property type="entry name" value="BROMO"/>
    <property type="match status" value="1"/>
</dbReference>
<dbReference type="Pfam" id="PF00439">
    <property type="entry name" value="Bromodomain"/>
    <property type="match status" value="1"/>
</dbReference>
<dbReference type="PROSITE" id="PS00633">
    <property type="entry name" value="BROMODOMAIN_1"/>
    <property type="match status" value="1"/>
</dbReference>
<feature type="domain" description="Bromo" evidence="4">
    <location>
        <begin position="45"/>
        <end position="117"/>
    </location>
</feature>
<keyword evidence="6" id="KW-1185">Reference proteome</keyword>
<feature type="region of interest" description="Disordered" evidence="3">
    <location>
        <begin position="141"/>
        <end position="299"/>
    </location>
</feature>
<evidence type="ECO:0000313" key="5">
    <source>
        <dbReference type="EMBL" id="POM79579.1"/>
    </source>
</evidence>
<evidence type="ECO:0000256" key="1">
    <source>
        <dbReference type="ARBA" id="ARBA00023117"/>
    </source>
</evidence>
<evidence type="ECO:0000313" key="6">
    <source>
        <dbReference type="Proteomes" id="UP000237271"/>
    </source>
</evidence>
<reference evidence="5 6" key="1">
    <citation type="journal article" date="2017" name="Genome Biol. Evol.">
        <title>Phytophthora megakarya and P. palmivora, closely related causal agents of cacao black pod rot, underwent increases in genome sizes and gene numbers by different mechanisms.</title>
        <authorList>
            <person name="Ali S.S."/>
            <person name="Shao J."/>
            <person name="Lary D.J."/>
            <person name="Kronmiller B."/>
            <person name="Shen D."/>
            <person name="Strem M.D."/>
            <person name="Amoako-Attah I."/>
            <person name="Akrofi A.Y."/>
            <person name="Begoude B.A."/>
            <person name="Ten Hoopen G.M."/>
            <person name="Coulibaly K."/>
            <person name="Kebe B.I."/>
            <person name="Melnick R.L."/>
            <person name="Guiltinan M.J."/>
            <person name="Tyler B.M."/>
            <person name="Meinhardt L.W."/>
            <person name="Bailey B.A."/>
        </authorList>
    </citation>
    <scope>NUCLEOTIDE SEQUENCE [LARGE SCALE GENOMIC DNA]</scope>
    <source>
        <strain evidence="6">sbr112.9</strain>
    </source>
</reference>
<gene>
    <name evidence="5" type="ORF">PHPALM_2710</name>
</gene>
<evidence type="ECO:0000256" key="2">
    <source>
        <dbReference type="PROSITE-ProRule" id="PRU00035"/>
    </source>
</evidence>
<feature type="compositionally biased region" description="Acidic residues" evidence="3">
    <location>
        <begin position="290"/>
        <end position="299"/>
    </location>
</feature>
<dbReference type="Proteomes" id="UP000237271">
    <property type="component" value="Unassembled WGS sequence"/>
</dbReference>
<organism evidence="5 6">
    <name type="scientific">Phytophthora palmivora</name>
    <dbReference type="NCBI Taxonomy" id="4796"/>
    <lineage>
        <taxon>Eukaryota</taxon>
        <taxon>Sar</taxon>
        <taxon>Stramenopiles</taxon>
        <taxon>Oomycota</taxon>
        <taxon>Peronosporomycetes</taxon>
        <taxon>Peronosporales</taxon>
        <taxon>Peronosporaceae</taxon>
        <taxon>Phytophthora</taxon>
    </lineage>
</organism>